<dbReference type="PANTHER" id="PTHR24305">
    <property type="entry name" value="CYTOCHROME P450"/>
    <property type="match status" value="1"/>
</dbReference>
<dbReference type="InterPro" id="IPR001128">
    <property type="entry name" value="Cyt_P450"/>
</dbReference>
<dbReference type="Pfam" id="PF00067">
    <property type="entry name" value="p450"/>
    <property type="match status" value="1"/>
</dbReference>
<keyword evidence="2" id="KW-0479">Metal-binding</keyword>
<dbReference type="Proteomes" id="UP000604046">
    <property type="component" value="Unassembled WGS sequence"/>
</dbReference>
<protein>
    <submittedName>
        <fullName evidence="3">Cyp-13A1 protein</fullName>
    </submittedName>
</protein>
<accession>A0A812N9T0</accession>
<dbReference type="OrthoDB" id="6418713at2759"/>
<comment type="similarity">
    <text evidence="1">Belongs to the cytochrome P450 family.</text>
</comment>
<name>A0A812N9T0_9DINO</name>
<feature type="binding site" description="axial binding residue" evidence="2">
    <location>
        <position position="428"/>
    </location>
    <ligand>
        <name>heme</name>
        <dbReference type="ChEBI" id="CHEBI:30413"/>
    </ligand>
    <ligandPart>
        <name>Fe</name>
        <dbReference type="ChEBI" id="CHEBI:18248"/>
    </ligandPart>
</feature>
<dbReference type="InterPro" id="IPR002401">
    <property type="entry name" value="Cyt_P450_E_grp-I"/>
</dbReference>
<dbReference type="AlphaFoldDB" id="A0A812N9T0"/>
<dbReference type="SUPFAM" id="SSF48264">
    <property type="entry name" value="Cytochrome P450"/>
    <property type="match status" value="1"/>
</dbReference>
<dbReference type="PANTHER" id="PTHR24305:SF166">
    <property type="entry name" value="CYTOCHROME P450 12A4, MITOCHONDRIAL-RELATED"/>
    <property type="match status" value="1"/>
</dbReference>
<organism evidence="3 4">
    <name type="scientific">Symbiodinium natans</name>
    <dbReference type="NCBI Taxonomy" id="878477"/>
    <lineage>
        <taxon>Eukaryota</taxon>
        <taxon>Sar</taxon>
        <taxon>Alveolata</taxon>
        <taxon>Dinophyceae</taxon>
        <taxon>Suessiales</taxon>
        <taxon>Symbiodiniaceae</taxon>
        <taxon>Symbiodinium</taxon>
    </lineage>
</organism>
<dbReference type="Gene3D" id="1.10.630.10">
    <property type="entry name" value="Cytochrome P450"/>
    <property type="match status" value="1"/>
</dbReference>
<comment type="cofactor">
    <cofactor evidence="2">
        <name>heme</name>
        <dbReference type="ChEBI" id="CHEBI:30413"/>
    </cofactor>
</comment>
<proteinExistence type="inferred from homology"/>
<gene>
    <name evidence="3" type="primary">cyp-13A1</name>
    <name evidence="3" type="ORF">SNAT2548_LOCUS16080</name>
</gene>
<evidence type="ECO:0000256" key="2">
    <source>
        <dbReference type="PIRSR" id="PIRSR602401-1"/>
    </source>
</evidence>
<dbReference type="GO" id="GO:0005506">
    <property type="term" value="F:iron ion binding"/>
    <property type="evidence" value="ECO:0007669"/>
    <property type="project" value="InterPro"/>
</dbReference>
<sequence length="483" mass="54599">MPSLQGVESHLGKLDQVDKPSRLALSRAKVERFRQVPGHWLLGVLSQLGPGAKFITQKIEEWSLMYGQEGVFEMNLAGSRSVVVCSWEQAHHVLSRRPFKVTRGSKIQNASDIFAFLFTSEGERWKRERRVLAPFFNSKSVESHVGAIEEVAQQLLLEIDKDASKGKVDFSALLPLYSAEVVCKTALGQELQLLATRNDEITSDIKRLFQAVQLRYFSPIPYWKIPGLGWLIDNGAEISGRFDRRSEEVLNNASRSRKSIAQKLMDMDGDRFTHKELLENVAGLFVAGTDTTSLTTCWAFYHLARDQELQTKVAEEVRSLPDHEVSSAQLDSFPLLQALWLETLRCHGPLTFMDLEATEPVTLAGRKLPEGTTIFLALRSILRNDPEVKKELGDDLHDFRPSRWLGPEGLNRHPPFDALPYGYGPRICVGMRLADYEARLAIAKVVHRFVLEKWDRRPLIETMTTVGNQPEEPVAISVRLRAT</sequence>
<evidence type="ECO:0000313" key="3">
    <source>
        <dbReference type="EMBL" id="CAE7305998.1"/>
    </source>
</evidence>
<evidence type="ECO:0000313" key="4">
    <source>
        <dbReference type="Proteomes" id="UP000604046"/>
    </source>
</evidence>
<keyword evidence="2" id="KW-0408">Iron</keyword>
<dbReference type="GO" id="GO:0016705">
    <property type="term" value="F:oxidoreductase activity, acting on paired donors, with incorporation or reduction of molecular oxygen"/>
    <property type="evidence" value="ECO:0007669"/>
    <property type="project" value="InterPro"/>
</dbReference>
<dbReference type="InterPro" id="IPR050121">
    <property type="entry name" value="Cytochrome_P450_monoxygenase"/>
</dbReference>
<dbReference type="InterPro" id="IPR036396">
    <property type="entry name" value="Cyt_P450_sf"/>
</dbReference>
<reference evidence="3" key="1">
    <citation type="submission" date="2021-02" db="EMBL/GenBank/DDBJ databases">
        <authorList>
            <person name="Dougan E. K."/>
            <person name="Rhodes N."/>
            <person name="Thang M."/>
            <person name="Chan C."/>
        </authorList>
    </citation>
    <scope>NUCLEOTIDE SEQUENCE</scope>
</reference>
<dbReference type="CDD" id="cd00302">
    <property type="entry name" value="cytochrome_P450"/>
    <property type="match status" value="1"/>
</dbReference>
<comment type="caution">
    <text evidence="3">The sequence shown here is derived from an EMBL/GenBank/DDBJ whole genome shotgun (WGS) entry which is preliminary data.</text>
</comment>
<dbReference type="PRINTS" id="PR00385">
    <property type="entry name" value="P450"/>
</dbReference>
<keyword evidence="2" id="KW-0349">Heme</keyword>
<keyword evidence="4" id="KW-1185">Reference proteome</keyword>
<dbReference type="GO" id="GO:0004497">
    <property type="term" value="F:monooxygenase activity"/>
    <property type="evidence" value="ECO:0007669"/>
    <property type="project" value="InterPro"/>
</dbReference>
<dbReference type="GO" id="GO:0020037">
    <property type="term" value="F:heme binding"/>
    <property type="evidence" value="ECO:0007669"/>
    <property type="project" value="InterPro"/>
</dbReference>
<dbReference type="PRINTS" id="PR00463">
    <property type="entry name" value="EP450I"/>
</dbReference>
<evidence type="ECO:0000256" key="1">
    <source>
        <dbReference type="ARBA" id="ARBA00010617"/>
    </source>
</evidence>
<dbReference type="EMBL" id="CAJNDS010002074">
    <property type="protein sequence ID" value="CAE7305998.1"/>
    <property type="molecule type" value="Genomic_DNA"/>
</dbReference>